<organism evidence="1 2">
    <name type="scientific">Brevifollis gellanilyticus</name>
    <dbReference type="NCBI Taxonomy" id="748831"/>
    <lineage>
        <taxon>Bacteria</taxon>
        <taxon>Pseudomonadati</taxon>
        <taxon>Verrucomicrobiota</taxon>
        <taxon>Verrucomicrobiia</taxon>
        <taxon>Verrucomicrobiales</taxon>
        <taxon>Verrucomicrobiaceae</taxon>
    </lineage>
</organism>
<accession>A0A512M9V2</accession>
<dbReference type="EMBL" id="BKAG01000018">
    <property type="protein sequence ID" value="GEP43514.1"/>
    <property type="molecule type" value="Genomic_DNA"/>
</dbReference>
<gene>
    <name evidence="1" type="ORF">BGE01nite_28050</name>
</gene>
<dbReference type="OrthoDB" id="1448788at2"/>
<protein>
    <submittedName>
        <fullName evidence="1">Uncharacterized protein</fullName>
    </submittedName>
</protein>
<dbReference type="RefSeq" id="WP_146851088.1">
    <property type="nucleotide sequence ID" value="NZ_BKAG01000018.1"/>
</dbReference>
<dbReference type="AlphaFoldDB" id="A0A512M9V2"/>
<comment type="caution">
    <text evidence="1">The sequence shown here is derived from an EMBL/GenBank/DDBJ whole genome shotgun (WGS) entry which is preliminary data.</text>
</comment>
<dbReference type="Proteomes" id="UP000321577">
    <property type="component" value="Unassembled WGS sequence"/>
</dbReference>
<evidence type="ECO:0000313" key="1">
    <source>
        <dbReference type="EMBL" id="GEP43514.1"/>
    </source>
</evidence>
<proteinExistence type="predicted"/>
<reference evidence="1 2" key="1">
    <citation type="submission" date="2019-07" db="EMBL/GenBank/DDBJ databases">
        <title>Whole genome shotgun sequence of Brevifollis gellanilyticus NBRC 108608.</title>
        <authorList>
            <person name="Hosoyama A."/>
            <person name="Uohara A."/>
            <person name="Ohji S."/>
            <person name="Ichikawa N."/>
        </authorList>
    </citation>
    <scope>NUCLEOTIDE SEQUENCE [LARGE SCALE GENOMIC DNA]</scope>
    <source>
        <strain evidence="1 2">NBRC 108608</strain>
    </source>
</reference>
<sequence>MTGQQTPKVTTADVTRIIIRDFGPDRSDEVTKILSAYGREDWQQETPRVYLAILKLASGDLEKLRHETKIACSDFRDVISPAEYRRYAEIGWSASNPDKHAEERAMQEDWKEYQEWLNRR</sequence>
<name>A0A512M9V2_9BACT</name>
<evidence type="ECO:0000313" key="2">
    <source>
        <dbReference type="Proteomes" id="UP000321577"/>
    </source>
</evidence>
<keyword evidence="2" id="KW-1185">Reference proteome</keyword>